<proteinExistence type="predicted"/>
<dbReference type="EMBL" id="CBLU010000025">
    <property type="protein sequence ID" value="CDG05790.1"/>
    <property type="molecule type" value="Genomic_DNA"/>
</dbReference>
<protein>
    <recommendedName>
        <fullName evidence="1">HTH cro/C1-type domain-containing protein</fullName>
    </recommendedName>
</protein>
<dbReference type="GO" id="GO:0003677">
    <property type="term" value="F:DNA binding"/>
    <property type="evidence" value="ECO:0007669"/>
    <property type="project" value="InterPro"/>
</dbReference>
<gene>
    <name evidence="2" type="primary">CcelDRAFT_2778</name>
    <name evidence="2" type="ORF">O9U_05355</name>
</gene>
<dbReference type="SUPFAM" id="SSF47413">
    <property type="entry name" value="lambda repressor-like DNA-binding domains"/>
    <property type="match status" value="1"/>
</dbReference>
<dbReference type="InterPro" id="IPR010982">
    <property type="entry name" value="Lambda_DNA-bd_dom_sf"/>
</dbReference>
<dbReference type="InterPro" id="IPR001387">
    <property type="entry name" value="Cro/C1-type_HTH"/>
</dbReference>
<feature type="domain" description="HTH cro/C1-type" evidence="1">
    <location>
        <begin position="503"/>
        <end position="548"/>
    </location>
</feature>
<dbReference type="CDD" id="cd00093">
    <property type="entry name" value="HTH_XRE"/>
    <property type="match status" value="1"/>
</dbReference>
<dbReference type="SMART" id="SM00530">
    <property type="entry name" value="HTH_XRE"/>
    <property type="match status" value="1"/>
</dbReference>
<dbReference type="Proteomes" id="UP000015361">
    <property type="component" value="Unassembled WGS sequence"/>
</dbReference>
<name>S6EX57_LACLL</name>
<dbReference type="RefSeq" id="WP_021723292.1">
    <property type="nucleotide sequence ID" value="NZ_CBLU010000025.1"/>
</dbReference>
<accession>S6EX57</accession>
<evidence type="ECO:0000259" key="1">
    <source>
        <dbReference type="PROSITE" id="PS50943"/>
    </source>
</evidence>
<organism evidence="2 3">
    <name type="scientific">Lactococcus lactis subsp. lactis A12</name>
    <dbReference type="NCBI Taxonomy" id="1137134"/>
    <lineage>
        <taxon>Bacteria</taxon>
        <taxon>Bacillati</taxon>
        <taxon>Bacillota</taxon>
        <taxon>Bacilli</taxon>
        <taxon>Lactobacillales</taxon>
        <taxon>Streptococcaceae</taxon>
        <taxon>Lactococcus</taxon>
    </lineage>
</organism>
<dbReference type="Gene3D" id="1.10.260.40">
    <property type="entry name" value="lambda repressor-like DNA-binding domains"/>
    <property type="match status" value="1"/>
</dbReference>
<evidence type="ECO:0000313" key="2">
    <source>
        <dbReference type="EMBL" id="CDG05790.1"/>
    </source>
</evidence>
<comment type="caution">
    <text evidence="2">The sequence shown here is derived from an EMBL/GenBank/DDBJ whole genome shotgun (WGS) entry which is preliminary data.</text>
</comment>
<dbReference type="AlphaFoldDB" id="S6EX57"/>
<reference evidence="2 3" key="1">
    <citation type="journal article" date="2013" name="Appl. Environ. Microbiol.">
        <title>The Carbohydrate Metabolism Signature of Lactococcus lactis Strain A12 Reveals Its Sourdough Ecosystem Origin.</title>
        <authorList>
            <person name="Passerini D."/>
            <person name="Coddeville M."/>
            <person name="Le Bourgeois P."/>
            <person name="Loubiere P."/>
            <person name="Ritzenthaler P."/>
            <person name="Fontagne-Faucher C."/>
            <person name="Daveran-Mingot M.L."/>
            <person name="Cocaign-Bousquet M."/>
        </authorList>
    </citation>
    <scope>NUCLEOTIDE SEQUENCE [LARGE SCALE GENOMIC DNA]</scope>
    <source>
        <strain evidence="2 3">A12</strain>
    </source>
</reference>
<sequence>MSSFTKYVKKYFYNQLFSASEKFILTNLDELGLIEADEEVEIYDAEIMNVYADYSNEDLLNFDVLVNNYILVKTADNHHDEEDTRNRWVRVRCSGILNAGVQNFTIKQVSSYIKGTYSTFINPMSDELVPFIWKDDLERTAENFLKKYFPLVLEVPHAINPYNLAFNMGLQVFEREITEDCSIFGQIYFQDSIEKEVKAGTILIDSNLEKIRGRVVINNTIVHECVHWDKHRKAFELERAYHQELSNISTTLLEETSSQKASATDWMEWQTQTLTPKIMMPRNMFKQESETIIKYLIEKSESKDELDIIEKGIDKLARFFGVSRLSAKIRLVELGYAEAIGAFNFIDGKYVPTHSWSKGFLETNQTFSISLIDAGLQLLTNPILKKNVDTGALVFVESHYCLNESKYISYDIFGSPFLTPYARHHMDECCIVFDISIKHQVGNQTLALTLVLNRDKESDLKFNIGYPTNKNITVEEKAEYIATHAQDVMDLLVTFPNELGESLKALMKWREISVDKLAEESQLDVASISRIRSGKRDNPTLKSIIALCVGMSLPPLLSHKLIQNAGYTLRYSNQEQMLYEIILGGCSSMNIFDCNKLLIEKGFEPLVAEK</sequence>
<evidence type="ECO:0000313" key="3">
    <source>
        <dbReference type="Proteomes" id="UP000015361"/>
    </source>
</evidence>
<dbReference type="PROSITE" id="PS50943">
    <property type="entry name" value="HTH_CROC1"/>
    <property type="match status" value="1"/>
</dbReference>